<protein>
    <submittedName>
        <fullName evidence="2">Uncharacterized protein</fullName>
    </submittedName>
</protein>
<feature type="region of interest" description="Disordered" evidence="1">
    <location>
        <begin position="1"/>
        <end position="27"/>
    </location>
</feature>
<keyword evidence="3" id="KW-1185">Reference proteome</keyword>
<reference evidence="2 3" key="1">
    <citation type="submission" date="2024-03" db="EMBL/GenBank/DDBJ databases">
        <title>Draft genome sequence of Klenkia terrae.</title>
        <authorList>
            <person name="Duangmal K."/>
            <person name="Chantavorakit T."/>
        </authorList>
    </citation>
    <scope>NUCLEOTIDE SEQUENCE [LARGE SCALE GENOMIC DNA]</scope>
    <source>
        <strain evidence="2 3">JCM 17786</strain>
    </source>
</reference>
<dbReference type="RefSeq" id="WP_225235942.1">
    <property type="nucleotide sequence ID" value="NZ_JBAPLV010000009.1"/>
</dbReference>
<comment type="caution">
    <text evidence="2">The sequence shown here is derived from an EMBL/GenBank/DDBJ whole genome shotgun (WGS) entry which is preliminary data.</text>
</comment>
<feature type="compositionally biased region" description="Basic residues" evidence="1">
    <location>
        <begin position="1"/>
        <end position="12"/>
    </location>
</feature>
<gene>
    <name evidence="2" type="ORF">UXQ13_10310</name>
</gene>
<proteinExistence type="predicted"/>
<evidence type="ECO:0000256" key="1">
    <source>
        <dbReference type="SAM" id="MobiDB-lite"/>
    </source>
</evidence>
<dbReference type="Proteomes" id="UP001373496">
    <property type="component" value="Unassembled WGS sequence"/>
</dbReference>
<name>A0ABU8E5D6_9ACTN</name>
<accession>A0ABU8E5D6</accession>
<evidence type="ECO:0000313" key="2">
    <source>
        <dbReference type="EMBL" id="MEI4278859.1"/>
    </source>
</evidence>
<dbReference type="EMBL" id="JBAPLV010000009">
    <property type="protein sequence ID" value="MEI4278859.1"/>
    <property type="molecule type" value="Genomic_DNA"/>
</dbReference>
<evidence type="ECO:0000313" key="3">
    <source>
        <dbReference type="Proteomes" id="UP001373496"/>
    </source>
</evidence>
<sequence length="97" mass="10546">MRRVRTRRRPGPARRTTAQPSADTGAAARAWCGPGHGLEWTSPPGEVPAGLVELSTAVDGEWSYRLALHPVTQHPARDHQGRLVYLPVARLPADPLP</sequence>
<organism evidence="2 3">
    <name type="scientific">Klenkia terrae</name>
    <dbReference type="NCBI Taxonomy" id="1052259"/>
    <lineage>
        <taxon>Bacteria</taxon>
        <taxon>Bacillati</taxon>
        <taxon>Actinomycetota</taxon>
        <taxon>Actinomycetes</taxon>
        <taxon>Geodermatophilales</taxon>
        <taxon>Geodermatophilaceae</taxon>
        <taxon>Klenkia</taxon>
    </lineage>
</organism>